<reference evidence="1 2" key="1">
    <citation type="submission" date="2024-02" db="EMBL/GenBank/DDBJ databases">
        <authorList>
            <person name="Chen Y."/>
            <person name="Shah S."/>
            <person name="Dougan E. K."/>
            <person name="Thang M."/>
            <person name="Chan C."/>
        </authorList>
    </citation>
    <scope>NUCLEOTIDE SEQUENCE [LARGE SCALE GENOMIC DNA]</scope>
</reference>
<dbReference type="Proteomes" id="UP001642464">
    <property type="component" value="Unassembled WGS sequence"/>
</dbReference>
<name>A0ABP0Q109_9DINO</name>
<organism evidence="1 2">
    <name type="scientific">Durusdinium trenchii</name>
    <dbReference type="NCBI Taxonomy" id="1381693"/>
    <lineage>
        <taxon>Eukaryota</taxon>
        <taxon>Sar</taxon>
        <taxon>Alveolata</taxon>
        <taxon>Dinophyceae</taxon>
        <taxon>Suessiales</taxon>
        <taxon>Symbiodiniaceae</taxon>
        <taxon>Durusdinium</taxon>
    </lineage>
</organism>
<evidence type="ECO:0000313" key="1">
    <source>
        <dbReference type="EMBL" id="CAK9081622.1"/>
    </source>
</evidence>
<sequence>MEEDPRGEGTALPKVTVAVARGAATAGEAKAAARELRQLLKQHCDGVVGSDWGVQGRENEVRCRLVVDAKERELSEVNASRDDALWFVVHAGMEELEKIEGVRSMICAVVREEELVDEAAQLGFAGAFTLDTLTSTEEKKLKEMVFDLAGFGLRLRFPMHGLEAHAVFDKAGAGCDQECLQNLEEWSRRPFVPEPPELTQAYLAGARQGVDGAWMVLEEHQDSNVCVVRGLGGERLAHALCAQGNFAFPGRNISNALGADTTTLSVVGALLGTRLGFAWKRDALREAVHSMREQLMMSLPGFRAALRTYSGVENDMLLPEGNVVVGECDTVLSFVTSMGHVLRTVSPPAKRCLVVWSGIELLPEVQQHRMRHIMEDLWHKFMPAWLCAVVMVPQDDPLNADDELKIATSANASDSPPAGSLEDLMLATFEPVPLRALAALAGTTKTQAKAEIAVSDLCDVINGDQVVIRNPEETLASLTGHSALARAALDPHHPGQTFLRKHWIRHAAFGQELEKLEQCLHSYEWVQMWLRMDPDFDQDQLEHDIWTFLRPLATSTGFKVTLRFLQRALPFLHDVRSLPTQVVGRLDEDHPLRSSMPAEVGHQWLRPVGDALMHVSHPARWFRREKHRWLTCFADDELAIVLPFTQRSGERPMVFNVDNGQFLFSLLPEKFEDLLPEKRLHSIGSPDGEGAAGREHLWIGGHAFDKKSGKPFGRQVRQASFLSHECSSPDGRRIYLATGNVVRVMDDASRELVCTLRCDQFDFTPDEQESWSFRKYSSIAACDNAAAATVDVGTGHVAVVLWKDVETGGAPVVSGPYGVSCEPQFARVGLSSRFVVATGPHESLVLLSASNLDKIATLEGYGRAGDRFMFRDELLCMPSELGDLDFLQLSSDGSVSLIERYPRVANGGGIVVMALSKQAVVVSCQGFVFLDSPAALSTSPPQRILEVTPPLYSREAVGFVPQQGLVAFQHGGYEGGPARRVDLVALDSCRTVASFDFWFAHPIRTGNLWIAEVQSREKRSFVVLHLKSFASFMLPFVDKPNGAMVCADQDCESLFAIGLKFKQEEEKSAEVIVLDRQGVVTTLAIPSAQVRDVLLTPGFLACSHDDKVSIFSRFKWMRLRVLHAGFPASSLSIKDGRELVVKVETQAKKRKSSNLGSEVLSRLKSGSLSRDNPITDVAWSLRTWSQRSLCTQRPNVAPKRLPVSLHGGNKGTLSCRVGFDNQVDYEATLETTNDYCIVWARTGISIFKRETK</sequence>
<evidence type="ECO:0000313" key="2">
    <source>
        <dbReference type="Proteomes" id="UP001642464"/>
    </source>
</evidence>
<protein>
    <submittedName>
        <fullName evidence="1">Uncharacterized protein</fullName>
    </submittedName>
</protein>
<keyword evidence="2" id="KW-1185">Reference proteome</keyword>
<dbReference type="EMBL" id="CAXAMM010038871">
    <property type="protein sequence ID" value="CAK9081622.1"/>
    <property type="molecule type" value="Genomic_DNA"/>
</dbReference>
<comment type="caution">
    <text evidence="1">The sequence shown here is derived from an EMBL/GenBank/DDBJ whole genome shotgun (WGS) entry which is preliminary data.</text>
</comment>
<accession>A0ABP0Q109</accession>
<gene>
    <name evidence="1" type="ORF">SCF082_LOCUS38834</name>
</gene>
<proteinExistence type="predicted"/>